<name>A0AAJ0AHI3_9PEZI</name>
<keyword evidence="1" id="KW-0472">Membrane</keyword>
<keyword evidence="3" id="KW-1185">Reference proteome</keyword>
<evidence type="ECO:0000313" key="3">
    <source>
        <dbReference type="Proteomes" id="UP001224890"/>
    </source>
</evidence>
<evidence type="ECO:0000313" key="2">
    <source>
        <dbReference type="EMBL" id="KAK1671821.1"/>
    </source>
</evidence>
<keyword evidence="1" id="KW-1133">Transmembrane helix</keyword>
<dbReference type="GeneID" id="85465182"/>
<sequence>MGASQSRGPTTPQGVTGSALQTQLEKEGMLGLGGLGIIRHIVSHQTPGSVIRVIWNREHSTLQHEYLLLRIKVQDVAEISWVRLERMGDLGKQAPNSEAKLMFIPAPTMSSLVHHDDKTIHDVDLESSPPTLANMANILSIIHQVASDYTFLHHNCWWFARQTFTVLFTRFMPDGAEKKRLRGKCRIKNLEHAEAPYHSAWRGRLIRGGLLLVTVPVFPIAWPVIIVGTASISGYAMFVLWKTSRKIDAQIDDYLHNVAD</sequence>
<reference evidence="2" key="1">
    <citation type="submission" date="2021-06" db="EMBL/GenBank/DDBJ databases">
        <title>Comparative genomics, transcriptomics and evolutionary studies reveal genomic signatures of adaptation to plant cell wall in hemibiotrophic fungi.</title>
        <authorList>
            <consortium name="DOE Joint Genome Institute"/>
            <person name="Baroncelli R."/>
            <person name="Diaz J.F."/>
            <person name="Benocci T."/>
            <person name="Peng M."/>
            <person name="Battaglia E."/>
            <person name="Haridas S."/>
            <person name="Andreopoulos W."/>
            <person name="Labutti K."/>
            <person name="Pangilinan J."/>
            <person name="Floch G.L."/>
            <person name="Makela M.R."/>
            <person name="Henrissat B."/>
            <person name="Grigoriev I.V."/>
            <person name="Crouch J.A."/>
            <person name="De Vries R.P."/>
            <person name="Sukno S.A."/>
            <person name="Thon M.R."/>
        </authorList>
    </citation>
    <scope>NUCLEOTIDE SEQUENCE</scope>
    <source>
        <strain evidence="2">CBS 193.32</strain>
    </source>
</reference>
<gene>
    <name evidence="2" type="ORF">BDP55DRAFT_752145</name>
</gene>
<dbReference type="Proteomes" id="UP001224890">
    <property type="component" value="Unassembled WGS sequence"/>
</dbReference>
<proteinExistence type="predicted"/>
<feature type="transmembrane region" description="Helical" evidence="1">
    <location>
        <begin position="220"/>
        <end position="241"/>
    </location>
</feature>
<comment type="caution">
    <text evidence="2">The sequence shown here is derived from an EMBL/GenBank/DDBJ whole genome shotgun (WGS) entry which is preliminary data.</text>
</comment>
<organism evidence="2 3">
    <name type="scientific">Colletotrichum godetiae</name>
    <dbReference type="NCBI Taxonomy" id="1209918"/>
    <lineage>
        <taxon>Eukaryota</taxon>
        <taxon>Fungi</taxon>
        <taxon>Dikarya</taxon>
        <taxon>Ascomycota</taxon>
        <taxon>Pezizomycotina</taxon>
        <taxon>Sordariomycetes</taxon>
        <taxon>Hypocreomycetidae</taxon>
        <taxon>Glomerellales</taxon>
        <taxon>Glomerellaceae</taxon>
        <taxon>Colletotrichum</taxon>
        <taxon>Colletotrichum acutatum species complex</taxon>
    </lineage>
</organism>
<dbReference type="RefSeq" id="XP_060425824.1">
    <property type="nucleotide sequence ID" value="XM_060580656.1"/>
</dbReference>
<keyword evidence="1" id="KW-0812">Transmembrane</keyword>
<evidence type="ECO:0000256" key="1">
    <source>
        <dbReference type="SAM" id="Phobius"/>
    </source>
</evidence>
<dbReference type="AlphaFoldDB" id="A0AAJ0AHI3"/>
<accession>A0AAJ0AHI3</accession>
<dbReference type="EMBL" id="JAHMHR010000043">
    <property type="protein sequence ID" value="KAK1671821.1"/>
    <property type="molecule type" value="Genomic_DNA"/>
</dbReference>
<protein>
    <submittedName>
        <fullName evidence="2">Uncharacterized protein</fullName>
    </submittedName>
</protein>